<keyword evidence="1" id="KW-1133">Transmembrane helix</keyword>
<evidence type="ECO:0000313" key="2">
    <source>
        <dbReference type="EMBL" id="KAL3846116.1"/>
    </source>
</evidence>
<feature type="transmembrane region" description="Helical" evidence="1">
    <location>
        <begin position="31"/>
        <end position="49"/>
    </location>
</feature>
<dbReference type="EMBL" id="JBJXBP010000002">
    <property type="protein sequence ID" value="KAL3846116.1"/>
    <property type="molecule type" value="Genomic_DNA"/>
</dbReference>
<protein>
    <submittedName>
        <fullName evidence="2">Uncharacterized protein</fullName>
    </submittedName>
</protein>
<dbReference type="AlphaFoldDB" id="A0ABD3UB26"/>
<keyword evidence="3" id="KW-1185">Reference proteome</keyword>
<gene>
    <name evidence="2" type="ORF">ACJIZ3_003519</name>
</gene>
<accession>A0ABD3UB26</accession>
<reference evidence="2 3" key="1">
    <citation type="submission" date="2024-12" db="EMBL/GenBank/DDBJ databases">
        <title>The unique morphological basis and parallel evolutionary history of personate flowers in Penstemon.</title>
        <authorList>
            <person name="Depatie T.H."/>
            <person name="Wessinger C.A."/>
        </authorList>
    </citation>
    <scope>NUCLEOTIDE SEQUENCE [LARGE SCALE GENOMIC DNA]</scope>
    <source>
        <strain evidence="2">WTNN_2</strain>
        <tissue evidence="2">Leaf</tissue>
    </source>
</reference>
<keyword evidence="1" id="KW-0472">Membrane</keyword>
<comment type="caution">
    <text evidence="2">The sequence shown here is derived from an EMBL/GenBank/DDBJ whole genome shotgun (WGS) entry which is preliminary data.</text>
</comment>
<sequence length="161" mass="19473">MISMFWPPRISYGKKSSLSNRLLGRLEKSCIFNKCHFLLIFFPLFYFLLYCWRDLSPFLFSSLSLFYFLLYQPEGERTREYDERVWIEEMGVDGHGRVRAAGQGVKPSKHHHSYASSLNDAIMEKIREELREELKEEMRGEMYQMRREMEQMREEMEQMRG</sequence>
<name>A0ABD3UB26_9LAMI</name>
<dbReference type="Proteomes" id="UP001634393">
    <property type="component" value="Unassembled WGS sequence"/>
</dbReference>
<proteinExistence type="predicted"/>
<keyword evidence="1" id="KW-0812">Transmembrane</keyword>
<evidence type="ECO:0000313" key="3">
    <source>
        <dbReference type="Proteomes" id="UP001634393"/>
    </source>
</evidence>
<evidence type="ECO:0000256" key="1">
    <source>
        <dbReference type="SAM" id="Phobius"/>
    </source>
</evidence>
<organism evidence="2 3">
    <name type="scientific">Penstemon smallii</name>
    <dbReference type="NCBI Taxonomy" id="265156"/>
    <lineage>
        <taxon>Eukaryota</taxon>
        <taxon>Viridiplantae</taxon>
        <taxon>Streptophyta</taxon>
        <taxon>Embryophyta</taxon>
        <taxon>Tracheophyta</taxon>
        <taxon>Spermatophyta</taxon>
        <taxon>Magnoliopsida</taxon>
        <taxon>eudicotyledons</taxon>
        <taxon>Gunneridae</taxon>
        <taxon>Pentapetalae</taxon>
        <taxon>asterids</taxon>
        <taxon>lamiids</taxon>
        <taxon>Lamiales</taxon>
        <taxon>Plantaginaceae</taxon>
        <taxon>Cheloneae</taxon>
        <taxon>Penstemon</taxon>
    </lineage>
</organism>